<evidence type="ECO:0000259" key="4">
    <source>
        <dbReference type="Pfam" id="PF03717"/>
    </source>
</evidence>
<dbReference type="Pfam" id="PF03717">
    <property type="entry name" value="PBP_dimer"/>
    <property type="match status" value="1"/>
</dbReference>
<dbReference type="SUPFAM" id="SSF56601">
    <property type="entry name" value="beta-lactamase/transpeptidase-like"/>
    <property type="match status" value="1"/>
</dbReference>
<dbReference type="InterPro" id="IPR001460">
    <property type="entry name" value="PCN-bd_Tpept"/>
</dbReference>
<dbReference type="InterPro" id="IPR050515">
    <property type="entry name" value="Beta-lactam/transpept"/>
</dbReference>
<dbReference type="GO" id="GO:0005886">
    <property type="term" value="C:plasma membrane"/>
    <property type="evidence" value="ECO:0007669"/>
    <property type="project" value="TreeGrafter"/>
</dbReference>
<dbReference type="Gene3D" id="3.30.450.330">
    <property type="match status" value="1"/>
</dbReference>
<accession>A0A381QNI1</accession>
<dbReference type="PANTHER" id="PTHR30627">
    <property type="entry name" value="PEPTIDOGLYCAN D,D-TRANSPEPTIDASE"/>
    <property type="match status" value="1"/>
</dbReference>
<proteinExistence type="predicted"/>
<dbReference type="InterPro" id="IPR036138">
    <property type="entry name" value="PBP_dimer_sf"/>
</dbReference>
<gene>
    <name evidence="5" type="ORF">METZ01_LOCUS33464</name>
</gene>
<dbReference type="InterPro" id="IPR005311">
    <property type="entry name" value="PBP_dimer"/>
</dbReference>
<dbReference type="Gene3D" id="1.10.150.770">
    <property type="match status" value="1"/>
</dbReference>
<dbReference type="Gene3D" id="3.40.710.10">
    <property type="entry name" value="DD-peptidase/beta-lactamase superfamily"/>
    <property type="match status" value="1"/>
</dbReference>
<dbReference type="PANTHER" id="PTHR30627:SF1">
    <property type="entry name" value="PEPTIDOGLYCAN D,D-TRANSPEPTIDASE FTSI"/>
    <property type="match status" value="1"/>
</dbReference>
<reference evidence="5" key="1">
    <citation type="submission" date="2018-05" db="EMBL/GenBank/DDBJ databases">
        <authorList>
            <person name="Lanie J.A."/>
            <person name="Ng W.-L."/>
            <person name="Kazmierczak K.M."/>
            <person name="Andrzejewski T.M."/>
            <person name="Davidsen T.M."/>
            <person name="Wayne K.J."/>
            <person name="Tettelin H."/>
            <person name="Glass J.I."/>
            <person name="Rusch D."/>
            <person name="Podicherti R."/>
            <person name="Tsui H.-C.T."/>
            <person name="Winkler M.E."/>
        </authorList>
    </citation>
    <scope>NUCLEOTIDE SEQUENCE</scope>
</reference>
<sequence length="556" mass="59864">MTGVFALALLALVGRSGYLAVTEREFLQNQGEARATRIAEIRAHRGVISDRNGDPLAVSTPVVSVWTDPSMDSFDARELALVAEVLDRPVAGLVKRLEQNQQGRFVYLARRVDPAVARSLVALAIPGIRFKHEYRRFYPSGEISAHVVGTTDIDDLGQEGIELSMDHVLRGVPGSKRILRDRRGQRVRDLDFFDAPDFGGDVELSIDLRLQFFAYRELKSAVEHSGARSGSAVILDVESGDVLAMVNQPSYNPNRVGDRDFDGMRNRAITDLYEPGSTVKPLAILAALETGSYLSDTVIDTTPGYLMVGQKLVEDPVNRGRLTLAEVLARSSQVGITKIALGLEGSHLYDVFQRSGLSAIPSIGLPGEVSGVLTDRDIDSPIVRASLAYGYGVTASVIQLAQSYLTIASGGVRRQLNLIRGLPNTADERVFEESYVTSLLRMMEGVTSTKGTAPKARIHGFAVAGKTGTSRKITSGKYDDTRHVALFAGIAPSRDPKAVVVVIINEPLGVGVGGGEVAAPVFSRILARSLRILGVAPEKIVGMGDEGKDEDFGRAA</sequence>
<evidence type="ECO:0000256" key="1">
    <source>
        <dbReference type="ARBA" id="ARBA00004370"/>
    </source>
</evidence>
<dbReference type="Pfam" id="PF00905">
    <property type="entry name" value="Transpeptidase"/>
    <property type="match status" value="1"/>
</dbReference>
<organism evidence="5">
    <name type="scientific">marine metagenome</name>
    <dbReference type="NCBI Taxonomy" id="408172"/>
    <lineage>
        <taxon>unclassified sequences</taxon>
        <taxon>metagenomes</taxon>
        <taxon>ecological metagenomes</taxon>
    </lineage>
</organism>
<keyword evidence="2" id="KW-0472">Membrane</keyword>
<dbReference type="SUPFAM" id="SSF56519">
    <property type="entry name" value="Penicillin binding protein dimerisation domain"/>
    <property type="match status" value="1"/>
</dbReference>
<feature type="domain" description="Penicillin-binding protein transpeptidase" evidence="3">
    <location>
        <begin position="230"/>
        <end position="526"/>
    </location>
</feature>
<dbReference type="GO" id="GO:0071555">
    <property type="term" value="P:cell wall organization"/>
    <property type="evidence" value="ECO:0007669"/>
    <property type="project" value="TreeGrafter"/>
</dbReference>
<comment type="subcellular location">
    <subcellularLocation>
        <location evidence="1">Membrane</location>
    </subcellularLocation>
</comment>
<evidence type="ECO:0000259" key="3">
    <source>
        <dbReference type="Pfam" id="PF00905"/>
    </source>
</evidence>
<dbReference type="InterPro" id="IPR012338">
    <property type="entry name" value="Beta-lactam/transpept-like"/>
</dbReference>
<evidence type="ECO:0000313" key="5">
    <source>
        <dbReference type="EMBL" id="SUZ80610.1"/>
    </source>
</evidence>
<dbReference type="AlphaFoldDB" id="A0A381QNI1"/>
<feature type="domain" description="Penicillin-binding protein dimerisation" evidence="4">
    <location>
        <begin position="41"/>
        <end position="189"/>
    </location>
</feature>
<dbReference type="EMBL" id="UINC01001434">
    <property type="protein sequence ID" value="SUZ80610.1"/>
    <property type="molecule type" value="Genomic_DNA"/>
</dbReference>
<evidence type="ECO:0000256" key="2">
    <source>
        <dbReference type="ARBA" id="ARBA00023136"/>
    </source>
</evidence>
<dbReference type="Gene3D" id="3.90.1310.10">
    <property type="entry name" value="Penicillin-binding protein 2a (Domain 2)"/>
    <property type="match status" value="1"/>
</dbReference>
<protein>
    <recommendedName>
        <fullName evidence="6">Penicillin-binding protein transpeptidase domain-containing protein</fullName>
    </recommendedName>
</protein>
<name>A0A381QNI1_9ZZZZ</name>
<dbReference type="GO" id="GO:0008658">
    <property type="term" value="F:penicillin binding"/>
    <property type="evidence" value="ECO:0007669"/>
    <property type="project" value="InterPro"/>
</dbReference>
<evidence type="ECO:0008006" key="6">
    <source>
        <dbReference type="Google" id="ProtNLM"/>
    </source>
</evidence>